<name>A0A0D0N2X1_KITGR</name>
<dbReference type="RefSeq" id="WP_043914397.1">
    <property type="nucleotide sequence ID" value="NZ_JXZB01000004.1"/>
</dbReference>
<protein>
    <recommendedName>
        <fullName evidence="3">HNH nuclease domain-containing protein</fullName>
    </recommendedName>
</protein>
<comment type="caution">
    <text evidence="1">The sequence shown here is derived from an EMBL/GenBank/DDBJ whole genome shotgun (WGS) entry which is preliminary data.</text>
</comment>
<evidence type="ECO:0000313" key="2">
    <source>
        <dbReference type="Proteomes" id="UP000032066"/>
    </source>
</evidence>
<organism evidence="1 2">
    <name type="scientific">Kitasatospora griseola</name>
    <name type="common">Streptomyces griseolosporeus</name>
    <dbReference type="NCBI Taxonomy" id="2064"/>
    <lineage>
        <taxon>Bacteria</taxon>
        <taxon>Bacillati</taxon>
        <taxon>Actinomycetota</taxon>
        <taxon>Actinomycetes</taxon>
        <taxon>Kitasatosporales</taxon>
        <taxon>Streptomycetaceae</taxon>
        <taxon>Kitasatospora</taxon>
    </lineage>
</organism>
<evidence type="ECO:0008006" key="3">
    <source>
        <dbReference type="Google" id="ProtNLM"/>
    </source>
</evidence>
<evidence type="ECO:0000313" key="1">
    <source>
        <dbReference type="EMBL" id="KIQ62420.1"/>
    </source>
</evidence>
<gene>
    <name evidence="1" type="ORF">TR51_25625</name>
</gene>
<accession>A0A0D0N2X1</accession>
<dbReference type="PATRIC" id="fig|2064.6.peg.5448"/>
<dbReference type="Proteomes" id="UP000032066">
    <property type="component" value="Unassembled WGS sequence"/>
</dbReference>
<dbReference type="EMBL" id="JXZB01000004">
    <property type="protein sequence ID" value="KIQ62420.1"/>
    <property type="molecule type" value="Genomic_DNA"/>
</dbReference>
<reference evidence="1 2" key="1">
    <citation type="submission" date="2015-02" db="EMBL/GenBank/DDBJ databases">
        <title>Draft genome sequence of Kitasatospora griseola MF730-N6, a bafilomycin, terpentecin and satosporin producer.</title>
        <authorList>
            <person name="Arens J.C."/>
            <person name="Haltli B."/>
            <person name="Kerr R.G."/>
        </authorList>
    </citation>
    <scope>NUCLEOTIDE SEQUENCE [LARGE SCALE GENOMIC DNA]</scope>
    <source>
        <strain evidence="1 2">MF730-N6</strain>
    </source>
</reference>
<dbReference type="AlphaFoldDB" id="A0A0D0N2X1"/>
<proteinExistence type="predicted"/>
<dbReference type="CDD" id="cd00085">
    <property type="entry name" value="HNHc"/>
    <property type="match status" value="1"/>
</dbReference>
<dbReference type="InterPro" id="IPR003615">
    <property type="entry name" value="HNH_nuc"/>
</dbReference>
<keyword evidence="2" id="KW-1185">Reference proteome</keyword>
<sequence length="134" mass="15403">MRPGHEKRVTDAERVAKALSAREWREQNADRVRAYRDENKAQAATQARVWRYRKRVAAHLIETDTVSVLHAALNERTHRNVDPLELISFWADAEITNTCYRGCGRGWREIVHRVPLYAGGDHDVTNLVPVCGRC</sequence>